<evidence type="ECO:0000256" key="7">
    <source>
        <dbReference type="ARBA" id="ARBA00023098"/>
    </source>
</evidence>
<keyword evidence="3" id="KW-0444">Lipid biosynthesis</keyword>
<dbReference type="EC" id="2.7.8.-" evidence="13"/>
<dbReference type="PIRSF" id="PIRSF000847">
    <property type="entry name" value="Phos_ph_gly_syn"/>
    <property type="match status" value="1"/>
</dbReference>
<feature type="transmembrane region" description="Helical" evidence="12">
    <location>
        <begin position="59"/>
        <end position="79"/>
    </location>
</feature>
<evidence type="ECO:0000256" key="10">
    <source>
        <dbReference type="ARBA" id="ARBA00023264"/>
    </source>
</evidence>
<dbReference type="InterPro" id="IPR048254">
    <property type="entry name" value="CDP_ALCOHOL_P_TRANSF_CS"/>
</dbReference>
<evidence type="ECO:0000313" key="13">
    <source>
        <dbReference type="EMBL" id="MDJ1128948.1"/>
    </source>
</evidence>
<keyword evidence="10" id="KW-1208">Phospholipid metabolism</keyword>
<evidence type="ECO:0000256" key="8">
    <source>
        <dbReference type="ARBA" id="ARBA00023136"/>
    </source>
</evidence>
<dbReference type="InterPro" id="IPR050324">
    <property type="entry name" value="CDP-alcohol_PTase-I"/>
</dbReference>
<dbReference type="GO" id="GO:0016740">
    <property type="term" value="F:transferase activity"/>
    <property type="evidence" value="ECO:0007669"/>
    <property type="project" value="UniProtKB-KW"/>
</dbReference>
<accession>A0ABT6ZIQ9</accession>
<keyword evidence="7" id="KW-0443">Lipid metabolism</keyword>
<evidence type="ECO:0000256" key="11">
    <source>
        <dbReference type="RuleBase" id="RU003750"/>
    </source>
</evidence>
<dbReference type="InterPro" id="IPR004570">
    <property type="entry name" value="Phosphatidylglycerol_P_synth"/>
</dbReference>
<dbReference type="EMBL" id="JASJEX010000001">
    <property type="protein sequence ID" value="MDJ1128948.1"/>
    <property type="molecule type" value="Genomic_DNA"/>
</dbReference>
<comment type="similarity">
    <text evidence="2 11">Belongs to the CDP-alcohol phosphatidyltransferase class-I family.</text>
</comment>
<feature type="transmembrane region" description="Helical" evidence="12">
    <location>
        <begin position="99"/>
        <end position="123"/>
    </location>
</feature>
<gene>
    <name evidence="13" type="ORF">QJ043_02475</name>
</gene>
<dbReference type="InterPro" id="IPR000462">
    <property type="entry name" value="CDP-OH_P_trans"/>
</dbReference>
<feature type="transmembrane region" description="Helical" evidence="12">
    <location>
        <begin position="30"/>
        <end position="52"/>
    </location>
</feature>
<evidence type="ECO:0000256" key="1">
    <source>
        <dbReference type="ARBA" id="ARBA00004141"/>
    </source>
</evidence>
<sequence length="231" mass="25244">MNLHQFLEDKIHAEDPDAPVGTSNNPSWKILTVANFITMARIVLTVVFLVLFVQQFNRVACLAIYAVAASTDFLDGQIARRTQTVSWFGKLLDPAVDRFLLFTGVLGLCVVGELPVWIPVLVIGRDVALAVGMALLQRYRKRPVDVLFIGKVATALLLAGFSWMLLDLPVVPGWGLVDVGWLPLLNSTAACPAILVVYAGVVVSMVTGVLYFMEGFQIRDEALEEGGRDEA</sequence>
<dbReference type="Pfam" id="PF01066">
    <property type="entry name" value="CDP-OH_P_transf"/>
    <property type="match status" value="1"/>
</dbReference>
<dbReference type="PANTHER" id="PTHR14269">
    <property type="entry name" value="CDP-DIACYLGLYCEROL--GLYCEROL-3-PHOSPHATE 3-PHOSPHATIDYLTRANSFERASE-RELATED"/>
    <property type="match status" value="1"/>
</dbReference>
<dbReference type="PROSITE" id="PS00379">
    <property type="entry name" value="CDP_ALCOHOL_P_TRANSF"/>
    <property type="match status" value="1"/>
</dbReference>
<evidence type="ECO:0000256" key="12">
    <source>
        <dbReference type="SAM" id="Phobius"/>
    </source>
</evidence>
<keyword evidence="8 12" id="KW-0472">Membrane</keyword>
<organism evidence="13 14">
    <name type="scientific">Kribbibacterium absianum</name>
    <dbReference type="NCBI Taxonomy" id="3044210"/>
    <lineage>
        <taxon>Bacteria</taxon>
        <taxon>Bacillati</taxon>
        <taxon>Actinomycetota</taxon>
        <taxon>Coriobacteriia</taxon>
        <taxon>Coriobacteriales</taxon>
        <taxon>Kribbibacteriaceae</taxon>
        <taxon>Kribbibacterium</taxon>
    </lineage>
</organism>
<evidence type="ECO:0000313" key="14">
    <source>
        <dbReference type="Proteomes" id="UP001431693"/>
    </source>
</evidence>
<name>A0ABT6ZIQ9_9ACTN</name>
<comment type="caution">
    <text evidence="13">The sequence shown here is derived from an EMBL/GenBank/DDBJ whole genome shotgun (WGS) entry which is preliminary data.</text>
</comment>
<evidence type="ECO:0000256" key="5">
    <source>
        <dbReference type="ARBA" id="ARBA00022692"/>
    </source>
</evidence>
<evidence type="ECO:0000256" key="4">
    <source>
        <dbReference type="ARBA" id="ARBA00022679"/>
    </source>
</evidence>
<feature type="transmembrane region" description="Helical" evidence="12">
    <location>
        <begin position="144"/>
        <end position="166"/>
    </location>
</feature>
<proteinExistence type="inferred from homology"/>
<comment type="subcellular location">
    <subcellularLocation>
        <location evidence="1">Membrane</location>
        <topology evidence="1">Multi-pass membrane protein</topology>
    </subcellularLocation>
</comment>
<keyword evidence="9" id="KW-0594">Phospholipid biosynthesis</keyword>
<protein>
    <submittedName>
        <fullName evidence="13">CDP-alcohol phosphatidyltransferase family protein</fullName>
        <ecNumber evidence="13">2.7.8.-</ecNumber>
    </submittedName>
</protein>
<reference evidence="13" key="1">
    <citation type="submission" date="2023-05" db="EMBL/GenBank/DDBJ databases">
        <title>[olsenella] sp. nov., isolated from a pig farm feces dump.</title>
        <authorList>
            <person name="Chang Y.-H."/>
        </authorList>
    </citation>
    <scope>NUCLEOTIDE SEQUENCE</scope>
    <source>
        <strain evidence="13">YH-ols2217</strain>
    </source>
</reference>
<keyword evidence="4 11" id="KW-0808">Transferase</keyword>
<dbReference type="InterPro" id="IPR043130">
    <property type="entry name" value="CDP-OH_PTrfase_TM_dom"/>
</dbReference>
<evidence type="ECO:0000256" key="2">
    <source>
        <dbReference type="ARBA" id="ARBA00010441"/>
    </source>
</evidence>
<dbReference type="Proteomes" id="UP001431693">
    <property type="component" value="Unassembled WGS sequence"/>
</dbReference>
<dbReference type="PANTHER" id="PTHR14269:SF11">
    <property type="entry name" value="CDP-DIACYLGLYCEROL--GLYCEROL-3-PHOSPHATE 3-PHOSPHATIDYLTRANSFERASE"/>
    <property type="match status" value="1"/>
</dbReference>
<feature type="transmembrane region" description="Helical" evidence="12">
    <location>
        <begin position="186"/>
        <end position="212"/>
    </location>
</feature>
<evidence type="ECO:0000256" key="6">
    <source>
        <dbReference type="ARBA" id="ARBA00022989"/>
    </source>
</evidence>
<keyword evidence="6 12" id="KW-1133">Transmembrane helix</keyword>
<keyword evidence="14" id="KW-1185">Reference proteome</keyword>
<evidence type="ECO:0000256" key="9">
    <source>
        <dbReference type="ARBA" id="ARBA00023209"/>
    </source>
</evidence>
<dbReference type="RefSeq" id="WP_283712583.1">
    <property type="nucleotide sequence ID" value="NZ_JASJEW010000001.1"/>
</dbReference>
<dbReference type="Gene3D" id="1.20.120.1760">
    <property type="match status" value="1"/>
</dbReference>
<evidence type="ECO:0000256" key="3">
    <source>
        <dbReference type="ARBA" id="ARBA00022516"/>
    </source>
</evidence>
<keyword evidence="5 12" id="KW-0812">Transmembrane</keyword>